<feature type="non-terminal residue" evidence="7">
    <location>
        <position position="1"/>
    </location>
</feature>
<dbReference type="GO" id="GO:0016020">
    <property type="term" value="C:membrane"/>
    <property type="evidence" value="ECO:0007669"/>
    <property type="project" value="UniProtKB-SubCell"/>
</dbReference>
<dbReference type="PANTHER" id="PTHR48022">
    <property type="entry name" value="PLASTIDIC GLUCOSE TRANSPORTER 4"/>
    <property type="match status" value="1"/>
</dbReference>
<name>A0A4S8LJC9_DENBC</name>
<feature type="transmembrane region" description="Helical" evidence="5">
    <location>
        <begin position="46"/>
        <end position="65"/>
    </location>
</feature>
<dbReference type="InterPro" id="IPR036259">
    <property type="entry name" value="MFS_trans_sf"/>
</dbReference>
<dbReference type="InterPro" id="IPR050360">
    <property type="entry name" value="MFS_Sugar_Transporters"/>
</dbReference>
<organism evidence="7 8">
    <name type="scientific">Dendrothele bispora (strain CBS 962.96)</name>
    <dbReference type="NCBI Taxonomy" id="1314807"/>
    <lineage>
        <taxon>Eukaryota</taxon>
        <taxon>Fungi</taxon>
        <taxon>Dikarya</taxon>
        <taxon>Basidiomycota</taxon>
        <taxon>Agaricomycotina</taxon>
        <taxon>Agaricomycetes</taxon>
        <taxon>Agaricomycetidae</taxon>
        <taxon>Agaricales</taxon>
        <taxon>Agaricales incertae sedis</taxon>
        <taxon>Dendrothele</taxon>
    </lineage>
</organism>
<evidence type="ECO:0000256" key="5">
    <source>
        <dbReference type="SAM" id="Phobius"/>
    </source>
</evidence>
<dbReference type="AlphaFoldDB" id="A0A4S8LJC9"/>
<dbReference type="PANTHER" id="PTHR48022:SF7">
    <property type="entry name" value="MAJOR FACILITATOR SUPERFAMILY (MFS) PROFILE DOMAIN-CONTAINING PROTEIN-RELATED"/>
    <property type="match status" value="1"/>
</dbReference>
<evidence type="ECO:0000256" key="2">
    <source>
        <dbReference type="ARBA" id="ARBA00022692"/>
    </source>
</evidence>
<keyword evidence="2 5" id="KW-0812">Transmembrane</keyword>
<dbReference type="GO" id="GO:0005351">
    <property type="term" value="F:carbohydrate:proton symporter activity"/>
    <property type="evidence" value="ECO:0007669"/>
    <property type="project" value="TreeGrafter"/>
</dbReference>
<evidence type="ECO:0000256" key="6">
    <source>
        <dbReference type="SAM" id="SignalP"/>
    </source>
</evidence>
<feature type="chain" id="PRO_5020301320" evidence="6">
    <location>
        <begin position="26"/>
        <end position="178"/>
    </location>
</feature>
<feature type="transmembrane region" description="Helical" evidence="5">
    <location>
        <begin position="77"/>
        <end position="98"/>
    </location>
</feature>
<comment type="subcellular location">
    <subcellularLocation>
        <location evidence="1">Membrane</location>
        <topology evidence="1">Multi-pass membrane protein</topology>
    </subcellularLocation>
</comment>
<accession>A0A4S8LJC9</accession>
<dbReference type="EMBL" id="ML179398">
    <property type="protein sequence ID" value="THU88728.1"/>
    <property type="molecule type" value="Genomic_DNA"/>
</dbReference>
<gene>
    <name evidence="7" type="ORF">K435DRAFT_679271</name>
</gene>
<keyword evidence="6" id="KW-0732">Signal</keyword>
<proteinExistence type="predicted"/>
<feature type="transmembrane region" description="Helical" evidence="5">
    <location>
        <begin position="110"/>
        <end position="133"/>
    </location>
</feature>
<dbReference type="Pfam" id="PF00083">
    <property type="entry name" value="Sugar_tr"/>
    <property type="match status" value="1"/>
</dbReference>
<evidence type="ECO:0000256" key="1">
    <source>
        <dbReference type="ARBA" id="ARBA00004141"/>
    </source>
</evidence>
<protein>
    <submittedName>
        <fullName evidence="7">Uncharacterized protein</fullName>
    </submittedName>
</protein>
<evidence type="ECO:0000313" key="7">
    <source>
        <dbReference type="EMBL" id="THU88728.1"/>
    </source>
</evidence>
<dbReference type="Proteomes" id="UP000297245">
    <property type="component" value="Unassembled WGS sequence"/>
</dbReference>
<evidence type="ECO:0000256" key="4">
    <source>
        <dbReference type="ARBA" id="ARBA00023136"/>
    </source>
</evidence>
<keyword evidence="3 5" id="KW-1133">Transmembrane helix</keyword>
<dbReference type="InterPro" id="IPR005828">
    <property type="entry name" value="MFS_sugar_transport-like"/>
</dbReference>
<feature type="signal peptide" evidence="6">
    <location>
        <begin position="1"/>
        <end position="25"/>
    </location>
</feature>
<dbReference type="Gene3D" id="1.20.1250.20">
    <property type="entry name" value="MFS general substrate transporter like domains"/>
    <property type="match status" value="1"/>
</dbReference>
<keyword evidence="4 5" id="KW-0472">Membrane</keyword>
<keyword evidence="8" id="KW-1185">Reference proteome</keyword>
<evidence type="ECO:0000313" key="8">
    <source>
        <dbReference type="Proteomes" id="UP000297245"/>
    </source>
</evidence>
<reference evidence="7 8" key="1">
    <citation type="journal article" date="2019" name="Nat. Ecol. Evol.">
        <title>Megaphylogeny resolves global patterns of mushroom evolution.</title>
        <authorList>
            <person name="Varga T."/>
            <person name="Krizsan K."/>
            <person name="Foldi C."/>
            <person name="Dima B."/>
            <person name="Sanchez-Garcia M."/>
            <person name="Sanchez-Ramirez S."/>
            <person name="Szollosi G.J."/>
            <person name="Szarkandi J.G."/>
            <person name="Papp V."/>
            <person name="Albert L."/>
            <person name="Andreopoulos W."/>
            <person name="Angelini C."/>
            <person name="Antonin V."/>
            <person name="Barry K.W."/>
            <person name="Bougher N.L."/>
            <person name="Buchanan P."/>
            <person name="Buyck B."/>
            <person name="Bense V."/>
            <person name="Catcheside P."/>
            <person name="Chovatia M."/>
            <person name="Cooper J."/>
            <person name="Damon W."/>
            <person name="Desjardin D."/>
            <person name="Finy P."/>
            <person name="Geml J."/>
            <person name="Haridas S."/>
            <person name="Hughes K."/>
            <person name="Justo A."/>
            <person name="Karasinski D."/>
            <person name="Kautmanova I."/>
            <person name="Kiss B."/>
            <person name="Kocsube S."/>
            <person name="Kotiranta H."/>
            <person name="LaButti K.M."/>
            <person name="Lechner B.E."/>
            <person name="Liimatainen K."/>
            <person name="Lipzen A."/>
            <person name="Lukacs Z."/>
            <person name="Mihaltcheva S."/>
            <person name="Morgado L.N."/>
            <person name="Niskanen T."/>
            <person name="Noordeloos M.E."/>
            <person name="Ohm R.A."/>
            <person name="Ortiz-Santana B."/>
            <person name="Ovrebo C."/>
            <person name="Racz N."/>
            <person name="Riley R."/>
            <person name="Savchenko A."/>
            <person name="Shiryaev A."/>
            <person name="Soop K."/>
            <person name="Spirin V."/>
            <person name="Szebenyi C."/>
            <person name="Tomsovsky M."/>
            <person name="Tulloss R.E."/>
            <person name="Uehling J."/>
            <person name="Grigoriev I.V."/>
            <person name="Vagvolgyi C."/>
            <person name="Papp T."/>
            <person name="Martin F.M."/>
            <person name="Miettinen O."/>
            <person name="Hibbett D.S."/>
            <person name="Nagy L.G."/>
        </authorList>
    </citation>
    <scope>NUCLEOTIDE SEQUENCE [LARGE SCALE GENOMIC DNA]</scope>
    <source>
        <strain evidence="7 8">CBS 962.96</strain>
    </source>
</reference>
<evidence type="ECO:0000256" key="3">
    <source>
        <dbReference type="ARBA" id="ARBA00022989"/>
    </source>
</evidence>
<dbReference type="OrthoDB" id="4142200at2759"/>
<sequence>GHSLMLTLGTLFMGFFLYFVGGLQARFGDWGVVDNANVWVIEGHDFATKGIIVCSHLFVCAFALTMSPVSWTYPAKIVTVSLATASNWIFNFGLAWAVPPGFEHIAWRTYFIFGTFSFAACVHIFFLFPETYISSIRTRTKSRFILSSILNTTHTVVITTQVTNYPNKCVNPGMITVQ</sequence>